<dbReference type="Pfam" id="PF09768">
    <property type="entry name" value="Peptidase_M76"/>
    <property type="match status" value="1"/>
</dbReference>
<dbReference type="Proteomes" id="UP001652625">
    <property type="component" value="Chromosome 06"/>
</dbReference>
<evidence type="ECO:0000256" key="5">
    <source>
        <dbReference type="ARBA" id="ARBA00023049"/>
    </source>
</evidence>
<name>A0ABM4C3C0_HYDVU</name>
<proteinExistence type="inferred from homology"/>
<dbReference type="PANTHER" id="PTHR21711">
    <property type="entry name" value="MITOCHONDRIAL INNER MEMBRANE PROTEASE"/>
    <property type="match status" value="1"/>
</dbReference>
<dbReference type="EC" id="3.4.24.-" evidence="6"/>
<sequence length="151" mass="17371">MLHQLNKLGCTINKKNLLCEPCEKKLLGGFDPINKEVFICENNLSSQKKLNSILTHELIHAFDVCRAKYIHSNLDHTACSEIRAANLSEDCSFLNEVFEMNFRLKSHKQTCVKRKATKSLMTAHNIDLYKASAHVEKVFQECYNDHTPFRS</sequence>
<dbReference type="RefSeq" id="XP_065656051.1">
    <property type="nucleotide sequence ID" value="XM_065799979.1"/>
</dbReference>
<dbReference type="GO" id="GO:0006508">
    <property type="term" value="P:proteolysis"/>
    <property type="evidence" value="ECO:0007669"/>
    <property type="project" value="UniProtKB-KW"/>
</dbReference>
<evidence type="ECO:0000256" key="6">
    <source>
        <dbReference type="RuleBase" id="RU364057"/>
    </source>
</evidence>
<accession>A0ABM4C3C0</accession>
<keyword evidence="3 6" id="KW-0479">Metal-binding</keyword>
<evidence type="ECO:0000313" key="7">
    <source>
        <dbReference type="Proteomes" id="UP001652625"/>
    </source>
</evidence>
<evidence type="ECO:0000256" key="1">
    <source>
        <dbReference type="ARBA" id="ARBA00009915"/>
    </source>
</evidence>
<organism evidence="7 8">
    <name type="scientific">Hydra vulgaris</name>
    <name type="common">Hydra</name>
    <name type="synonym">Hydra attenuata</name>
    <dbReference type="NCBI Taxonomy" id="6087"/>
    <lineage>
        <taxon>Eukaryota</taxon>
        <taxon>Metazoa</taxon>
        <taxon>Cnidaria</taxon>
        <taxon>Hydrozoa</taxon>
        <taxon>Hydroidolina</taxon>
        <taxon>Anthoathecata</taxon>
        <taxon>Aplanulata</taxon>
        <taxon>Hydridae</taxon>
        <taxon>Hydra</taxon>
    </lineage>
</organism>
<dbReference type="GO" id="GO:0008233">
    <property type="term" value="F:peptidase activity"/>
    <property type="evidence" value="ECO:0007669"/>
    <property type="project" value="UniProtKB-KW"/>
</dbReference>
<gene>
    <name evidence="8" type="primary">LOC100201294</name>
</gene>
<evidence type="ECO:0000256" key="3">
    <source>
        <dbReference type="ARBA" id="ARBA00022723"/>
    </source>
</evidence>
<dbReference type="InterPro" id="IPR019165">
    <property type="entry name" value="Peptidase_M76_ATP23"/>
</dbReference>
<evidence type="ECO:0000256" key="2">
    <source>
        <dbReference type="ARBA" id="ARBA00022670"/>
    </source>
</evidence>
<keyword evidence="7" id="KW-1185">Reference proteome</keyword>
<comment type="similarity">
    <text evidence="1 6">Belongs to the peptidase M76 family.</text>
</comment>
<dbReference type="GeneID" id="100201294"/>
<evidence type="ECO:0000313" key="8">
    <source>
        <dbReference type="RefSeq" id="XP_065656051.1"/>
    </source>
</evidence>
<dbReference type="PANTHER" id="PTHR21711:SF0">
    <property type="entry name" value="MITOCHONDRIAL INNER MEMBRANE PROTEASE ATP23 HOMOLOG"/>
    <property type="match status" value="1"/>
</dbReference>
<evidence type="ECO:0000256" key="4">
    <source>
        <dbReference type="ARBA" id="ARBA00022801"/>
    </source>
</evidence>
<keyword evidence="5 6" id="KW-0482">Metalloprotease</keyword>
<keyword evidence="2 6" id="KW-0645">Protease</keyword>
<reference evidence="8" key="1">
    <citation type="submission" date="2025-08" db="UniProtKB">
        <authorList>
            <consortium name="RefSeq"/>
        </authorList>
    </citation>
    <scope>IDENTIFICATION</scope>
</reference>
<keyword evidence="4 6" id="KW-0378">Hydrolase</keyword>
<protein>
    <recommendedName>
        <fullName evidence="6">Mitochondrial inner membrane protease ATP23</fullName>
        <ecNumber evidence="6">3.4.24.-</ecNumber>
    </recommendedName>
</protein>